<keyword evidence="1" id="KW-0677">Repeat</keyword>
<organism evidence="6 7">
    <name type="scientific">Monosporascus cannonballus</name>
    <dbReference type="NCBI Taxonomy" id="155416"/>
    <lineage>
        <taxon>Eukaryota</taxon>
        <taxon>Fungi</taxon>
        <taxon>Dikarya</taxon>
        <taxon>Ascomycota</taxon>
        <taxon>Pezizomycotina</taxon>
        <taxon>Sordariomycetes</taxon>
        <taxon>Xylariomycetidae</taxon>
        <taxon>Xylariales</taxon>
        <taxon>Xylariales incertae sedis</taxon>
        <taxon>Monosporascus</taxon>
    </lineage>
</organism>
<dbReference type="InterPro" id="IPR036770">
    <property type="entry name" value="Ankyrin_rpt-contain_sf"/>
</dbReference>
<keyword evidence="2 3" id="KW-0040">ANK repeat</keyword>
<dbReference type="InterPro" id="IPR002110">
    <property type="entry name" value="Ankyrin_rpt"/>
</dbReference>
<dbReference type="PANTHER" id="PTHR24198:SF165">
    <property type="entry name" value="ANKYRIN REPEAT-CONTAINING PROTEIN-RELATED"/>
    <property type="match status" value="1"/>
</dbReference>
<feature type="compositionally biased region" description="Basic residues" evidence="4">
    <location>
        <begin position="18"/>
        <end position="29"/>
    </location>
</feature>
<comment type="caution">
    <text evidence="6">The sequence shown here is derived from an EMBL/GenBank/DDBJ whole genome shotgun (WGS) entry which is preliminary data.</text>
</comment>
<feature type="domain" description="BZIP" evidence="5">
    <location>
        <begin position="10"/>
        <end position="25"/>
    </location>
</feature>
<dbReference type="SUPFAM" id="SSF48403">
    <property type="entry name" value="Ankyrin repeat"/>
    <property type="match status" value="1"/>
</dbReference>
<evidence type="ECO:0000256" key="2">
    <source>
        <dbReference type="ARBA" id="ARBA00023043"/>
    </source>
</evidence>
<feature type="compositionally biased region" description="Low complexity" evidence="4">
    <location>
        <begin position="58"/>
        <end position="73"/>
    </location>
</feature>
<feature type="repeat" description="ANK" evidence="3">
    <location>
        <begin position="165"/>
        <end position="197"/>
    </location>
</feature>
<sequence>MSNNLTAVERRREQNRLAQRRFREKHGPRKAGQQRQTKPGLSSNLQDQDASPRDAILSESPNSSSMSRAESSSDFGGFGISPVTEDVDMDNGFDFAGFTRFSGQDQEWNHPIGTLTPDSNDSDSIEQVFKRFAYGKAEVLPFVQIPGDKHSVCGLTVGGNDSRGFTVSPLHMAAKQGQSNIVRILLEHDADCNMRDRDGRTPLVHATIRGYEDVADLLLSHGASLRHVDNQDRSALHWAVLHQRDRLLRKLLKHCTDDSALVNGYTKEGKTALHIAIESGFESGVELLLRSGANVQYNARCDESSSAKYVEEVESQELE</sequence>
<dbReference type="InterPro" id="IPR004827">
    <property type="entry name" value="bZIP"/>
</dbReference>
<dbReference type="Gene3D" id="1.25.40.20">
    <property type="entry name" value="Ankyrin repeat-containing domain"/>
    <property type="match status" value="1"/>
</dbReference>
<evidence type="ECO:0000256" key="3">
    <source>
        <dbReference type="PROSITE-ProRule" id="PRU00023"/>
    </source>
</evidence>
<accession>A0ABY0H3V8</accession>
<keyword evidence="7" id="KW-1185">Reference proteome</keyword>
<evidence type="ECO:0000256" key="1">
    <source>
        <dbReference type="ARBA" id="ARBA00022737"/>
    </source>
</evidence>
<dbReference type="Proteomes" id="UP000294003">
    <property type="component" value="Unassembled WGS sequence"/>
</dbReference>
<dbReference type="PANTHER" id="PTHR24198">
    <property type="entry name" value="ANKYRIN REPEAT AND PROTEIN KINASE DOMAIN-CONTAINING PROTEIN"/>
    <property type="match status" value="1"/>
</dbReference>
<dbReference type="PROSITE" id="PS00036">
    <property type="entry name" value="BZIP_BASIC"/>
    <property type="match status" value="1"/>
</dbReference>
<evidence type="ECO:0000313" key="7">
    <source>
        <dbReference type="Proteomes" id="UP000294003"/>
    </source>
</evidence>
<evidence type="ECO:0000259" key="5">
    <source>
        <dbReference type="PROSITE" id="PS00036"/>
    </source>
</evidence>
<dbReference type="PROSITE" id="PS50297">
    <property type="entry name" value="ANK_REP_REGION"/>
    <property type="match status" value="3"/>
</dbReference>
<feature type="repeat" description="ANK" evidence="3">
    <location>
        <begin position="268"/>
        <end position="300"/>
    </location>
</feature>
<gene>
    <name evidence="6" type="ORF">DL762_007379</name>
</gene>
<dbReference type="PROSITE" id="PS50088">
    <property type="entry name" value="ANK_REPEAT"/>
    <property type="match status" value="3"/>
</dbReference>
<evidence type="ECO:0000313" key="6">
    <source>
        <dbReference type="EMBL" id="RYO80973.1"/>
    </source>
</evidence>
<name>A0ABY0H3V8_9PEZI</name>
<dbReference type="Pfam" id="PF12796">
    <property type="entry name" value="Ank_2"/>
    <property type="match status" value="2"/>
</dbReference>
<evidence type="ECO:0000256" key="4">
    <source>
        <dbReference type="SAM" id="MobiDB-lite"/>
    </source>
</evidence>
<feature type="repeat" description="ANK" evidence="3">
    <location>
        <begin position="198"/>
        <end position="230"/>
    </location>
</feature>
<protein>
    <recommendedName>
        <fullName evidence="5">BZIP domain-containing protein</fullName>
    </recommendedName>
</protein>
<proteinExistence type="predicted"/>
<feature type="compositionally biased region" description="Polar residues" evidence="4">
    <location>
        <begin position="33"/>
        <end position="49"/>
    </location>
</feature>
<dbReference type="CDD" id="cd14688">
    <property type="entry name" value="bZIP_YAP"/>
    <property type="match status" value="1"/>
</dbReference>
<feature type="region of interest" description="Disordered" evidence="4">
    <location>
        <begin position="1"/>
        <end position="79"/>
    </location>
</feature>
<dbReference type="SMART" id="SM00248">
    <property type="entry name" value="ANK"/>
    <property type="match status" value="4"/>
</dbReference>
<dbReference type="EMBL" id="QJNS01000268">
    <property type="protein sequence ID" value="RYO80973.1"/>
    <property type="molecule type" value="Genomic_DNA"/>
</dbReference>
<reference evidence="6 7" key="1">
    <citation type="submission" date="2018-06" db="EMBL/GenBank/DDBJ databases">
        <title>Complete Genomes of Monosporascus.</title>
        <authorList>
            <person name="Robinson A.J."/>
            <person name="Natvig D.O."/>
        </authorList>
    </citation>
    <scope>NUCLEOTIDE SEQUENCE [LARGE SCALE GENOMIC DNA]</scope>
    <source>
        <strain evidence="6 7">CBS 609.92</strain>
    </source>
</reference>